<dbReference type="Proteomes" id="UP000304148">
    <property type="component" value="Chromosome"/>
</dbReference>
<evidence type="ECO:0000313" key="2">
    <source>
        <dbReference type="Proteomes" id="UP000304148"/>
    </source>
</evidence>
<dbReference type="Pfam" id="PF10673">
    <property type="entry name" value="DUF2487"/>
    <property type="match status" value="1"/>
</dbReference>
<sequence length="179" mass="20287">MNEERNFAVLHFFVHFSIMGSNDKEKDGGDVVKFSELTEEQWEEWGSYLDTCILPVTGLNGTESPIEAGNRLEKLRDWLDGIEIPFRGRTVTYPAYHFISEQLDADELRLLNGLCTRLRRQGFAYIVVVSAQLPLTLDKLPAADLVITPAELMEEEAGQVRSAMKMCVQNMWSVTQTQG</sequence>
<dbReference type="EMBL" id="LS992241">
    <property type="protein sequence ID" value="SYX84569.1"/>
    <property type="molecule type" value="Genomic_DNA"/>
</dbReference>
<organism evidence="1 2">
    <name type="scientific">Paenibacillus alvei</name>
    <name type="common">Bacillus alvei</name>
    <dbReference type="NCBI Taxonomy" id="44250"/>
    <lineage>
        <taxon>Bacteria</taxon>
        <taxon>Bacillati</taxon>
        <taxon>Bacillota</taxon>
        <taxon>Bacilli</taxon>
        <taxon>Bacillales</taxon>
        <taxon>Paenibacillaceae</taxon>
        <taxon>Paenibacillus</taxon>
    </lineage>
</organism>
<name>A0A383RE27_PAEAL</name>
<evidence type="ECO:0008006" key="3">
    <source>
        <dbReference type="Google" id="ProtNLM"/>
    </source>
</evidence>
<protein>
    <recommendedName>
        <fullName evidence="3">DUF2487 family protein</fullName>
    </recommendedName>
</protein>
<dbReference type="InterPro" id="IPR019615">
    <property type="entry name" value="DUF2487"/>
</dbReference>
<dbReference type="AlphaFoldDB" id="A0A383RE27"/>
<gene>
    <name evidence="1" type="ORF">PBLR_12991</name>
</gene>
<proteinExistence type="predicted"/>
<reference evidence="2" key="1">
    <citation type="submission" date="2018-08" db="EMBL/GenBank/DDBJ databases">
        <authorList>
            <person name="Chevrot R."/>
        </authorList>
    </citation>
    <scope>NUCLEOTIDE SEQUENCE [LARGE SCALE GENOMIC DNA]</scope>
</reference>
<evidence type="ECO:0000313" key="1">
    <source>
        <dbReference type="EMBL" id="SYX84569.1"/>
    </source>
</evidence>
<accession>A0A383RE27</accession>